<evidence type="ECO:0000256" key="5">
    <source>
        <dbReference type="ARBA" id="ARBA00022519"/>
    </source>
</evidence>
<feature type="transmembrane region" description="Helical" evidence="13">
    <location>
        <begin position="238"/>
        <end position="255"/>
    </location>
</feature>
<evidence type="ECO:0000313" key="15">
    <source>
        <dbReference type="EMBL" id="ROR40150.1"/>
    </source>
</evidence>
<dbReference type="EMBL" id="RJVK01000002">
    <property type="protein sequence ID" value="ROR40150.1"/>
    <property type="molecule type" value="Genomic_DNA"/>
</dbReference>
<keyword evidence="6" id="KW-0633">Potassium transport</keyword>
<evidence type="ECO:0000256" key="12">
    <source>
        <dbReference type="PIRSR" id="PIRSR006247-1"/>
    </source>
</evidence>
<dbReference type="AlphaFoldDB" id="A0AAJ4RCM5"/>
<gene>
    <name evidence="14" type="ORF">C6V80_01450</name>
    <name evidence="15" type="ORF">EDC58_1137</name>
</gene>
<dbReference type="Pfam" id="PF02386">
    <property type="entry name" value="TrkH"/>
    <property type="match status" value="1"/>
</dbReference>
<evidence type="ECO:0000256" key="2">
    <source>
        <dbReference type="ARBA" id="ARBA00009137"/>
    </source>
</evidence>
<feature type="transmembrane region" description="Helical" evidence="13">
    <location>
        <begin position="133"/>
        <end position="153"/>
    </location>
</feature>
<comment type="subcellular location">
    <subcellularLocation>
        <location evidence="1">Cell inner membrane</location>
        <topology evidence="1">Multi-pass membrane protein</topology>
    </subcellularLocation>
</comment>
<keyword evidence="10" id="KW-0406">Ion transport</keyword>
<keyword evidence="17" id="KW-1185">Reference proteome</keyword>
<reference evidence="17" key="1">
    <citation type="submission" date="2018-03" db="EMBL/GenBank/DDBJ databases">
        <title>A comparative analysis of the Nautiliaceae.</title>
        <authorList>
            <person name="Grosche A."/>
            <person name="Smedile F."/>
            <person name="Vetriani C."/>
        </authorList>
    </citation>
    <scope>NUCLEOTIDE SEQUENCE [LARGE SCALE GENOMIC DNA]</scope>
    <source>
        <strain evidence="17">TB6</strain>
    </source>
</reference>
<feature type="transmembrane region" description="Helical" evidence="13">
    <location>
        <begin position="327"/>
        <end position="346"/>
    </location>
</feature>
<feature type="transmembrane region" description="Helical" evidence="13">
    <location>
        <begin position="456"/>
        <end position="476"/>
    </location>
</feature>
<dbReference type="RefSeq" id="WP_123352533.1">
    <property type="nucleotide sequence ID" value="NZ_CP027432.2"/>
</dbReference>
<keyword evidence="11 13" id="KW-0472">Membrane</keyword>
<evidence type="ECO:0000256" key="13">
    <source>
        <dbReference type="SAM" id="Phobius"/>
    </source>
</evidence>
<keyword evidence="4" id="KW-1003">Cell membrane</keyword>
<dbReference type="InterPro" id="IPR004772">
    <property type="entry name" value="TrkH"/>
</dbReference>
<name>A0AAJ4RCM5_9BACT</name>
<feature type="transmembrane region" description="Helical" evidence="13">
    <location>
        <begin position="71"/>
        <end position="93"/>
    </location>
</feature>
<feature type="binding site" evidence="12">
    <location>
        <position position="433"/>
    </location>
    <ligand>
        <name>K(+)</name>
        <dbReference type="ChEBI" id="CHEBI:29103"/>
    </ligand>
</feature>
<dbReference type="PANTHER" id="PTHR32024">
    <property type="entry name" value="TRK SYSTEM POTASSIUM UPTAKE PROTEIN TRKG-RELATED"/>
    <property type="match status" value="1"/>
</dbReference>
<dbReference type="EMBL" id="CP027432">
    <property type="protein sequence ID" value="QCI27675.1"/>
    <property type="molecule type" value="Genomic_DNA"/>
</dbReference>
<dbReference type="InterPro" id="IPR003445">
    <property type="entry name" value="Cat_transpt"/>
</dbReference>
<evidence type="ECO:0000256" key="11">
    <source>
        <dbReference type="ARBA" id="ARBA00023136"/>
    </source>
</evidence>
<evidence type="ECO:0000313" key="14">
    <source>
        <dbReference type="EMBL" id="QCI27675.1"/>
    </source>
</evidence>
<dbReference type="PANTHER" id="PTHR32024:SF2">
    <property type="entry name" value="TRK SYSTEM POTASSIUM UPTAKE PROTEIN TRKG-RELATED"/>
    <property type="match status" value="1"/>
</dbReference>
<dbReference type="PIRSF" id="PIRSF006247">
    <property type="entry name" value="TrkH"/>
    <property type="match status" value="1"/>
</dbReference>
<keyword evidence="12" id="KW-0479">Metal-binding</keyword>
<evidence type="ECO:0000256" key="10">
    <source>
        <dbReference type="ARBA" id="ARBA00023065"/>
    </source>
</evidence>
<feature type="binding site" evidence="12">
    <location>
        <position position="316"/>
    </location>
    <ligand>
        <name>K(+)</name>
        <dbReference type="ChEBI" id="CHEBI:29103"/>
    </ligand>
</feature>
<keyword evidence="3" id="KW-0813">Transport</keyword>
<feature type="binding site" evidence="12">
    <location>
        <position position="221"/>
    </location>
    <ligand>
        <name>K(+)</name>
        <dbReference type="ChEBI" id="CHEBI:29103"/>
    </ligand>
</feature>
<evidence type="ECO:0000256" key="7">
    <source>
        <dbReference type="ARBA" id="ARBA00022692"/>
    </source>
</evidence>
<keyword evidence="5" id="KW-0997">Cell inner membrane</keyword>
<evidence type="ECO:0000256" key="6">
    <source>
        <dbReference type="ARBA" id="ARBA00022538"/>
    </source>
</evidence>
<feature type="transmembrane region" description="Helical" evidence="13">
    <location>
        <begin position="275"/>
        <end position="293"/>
    </location>
</feature>
<keyword evidence="7 13" id="KW-0812">Transmembrane</keyword>
<accession>A0AAJ4RCM5</accession>
<organism evidence="15 16">
    <name type="scientific">Caminibacter pacificus</name>
    <dbReference type="NCBI Taxonomy" id="1424653"/>
    <lineage>
        <taxon>Bacteria</taxon>
        <taxon>Pseudomonadati</taxon>
        <taxon>Campylobacterota</taxon>
        <taxon>Epsilonproteobacteria</taxon>
        <taxon>Nautiliales</taxon>
        <taxon>Nautiliaceae</taxon>
        <taxon>Caminibacter</taxon>
    </lineage>
</organism>
<evidence type="ECO:0000256" key="9">
    <source>
        <dbReference type="ARBA" id="ARBA00022989"/>
    </source>
</evidence>
<feature type="binding site" evidence="12">
    <location>
        <position position="317"/>
    </location>
    <ligand>
        <name>K(+)</name>
        <dbReference type="ChEBI" id="CHEBI:29103"/>
    </ligand>
</feature>
<reference evidence="15 16" key="2">
    <citation type="submission" date="2018-11" db="EMBL/GenBank/DDBJ databases">
        <title>Genomic Encyclopedia of Type Strains, Phase IV (KMG-IV): sequencing the most valuable type-strain genomes for metagenomic binning, comparative biology and taxonomic classification.</title>
        <authorList>
            <person name="Goeker M."/>
        </authorList>
    </citation>
    <scope>NUCLEOTIDE SEQUENCE [LARGE SCALE GENOMIC DNA]</scope>
    <source>
        <strain evidence="15 16">DSM 27783</strain>
    </source>
</reference>
<feature type="binding site" evidence="12">
    <location>
        <position position="111"/>
    </location>
    <ligand>
        <name>K(+)</name>
        <dbReference type="ChEBI" id="CHEBI:29103"/>
    </ligand>
</feature>
<comment type="similarity">
    <text evidence="2">Belongs to the TrkH potassium transport family.</text>
</comment>
<dbReference type="GO" id="GO:0005886">
    <property type="term" value="C:plasma membrane"/>
    <property type="evidence" value="ECO:0007669"/>
    <property type="project" value="UniProtKB-SubCell"/>
</dbReference>
<keyword evidence="9 13" id="KW-1133">Transmembrane helix</keyword>
<dbReference type="Proteomes" id="UP000272781">
    <property type="component" value="Unassembled WGS sequence"/>
</dbReference>
<evidence type="ECO:0000256" key="4">
    <source>
        <dbReference type="ARBA" id="ARBA00022475"/>
    </source>
</evidence>
<evidence type="ECO:0000313" key="16">
    <source>
        <dbReference type="Proteomes" id="UP000272781"/>
    </source>
</evidence>
<evidence type="ECO:0000313" key="17">
    <source>
        <dbReference type="Proteomes" id="UP000298805"/>
    </source>
</evidence>
<dbReference type="GO" id="GO:0015379">
    <property type="term" value="F:potassium:chloride symporter activity"/>
    <property type="evidence" value="ECO:0007669"/>
    <property type="project" value="InterPro"/>
</dbReference>
<reference evidence="14" key="3">
    <citation type="submission" date="2019-06" db="EMBL/GenBank/DDBJ databases">
        <title>A comparative analysis of the Nautiliaceae.</title>
        <authorList>
            <person name="Grosche A."/>
            <person name="Smedile F."/>
            <person name="Vetriani C."/>
        </authorList>
    </citation>
    <scope>NUCLEOTIDE SEQUENCE</scope>
    <source>
        <strain evidence="14">TB6</strain>
    </source>
</reference>
<feature type="binding site" evidence="12">
    <location>
        <position position="112"/>
    </location>
    <ligand>
        <name>K(+)</name>
        <dbReference type="ChEBI" id="CHEBI:29103"/>
    </ligand>
</feature>
<dbReference type="GO" id="GO:0046872">
    <property type="term" value="F:metal ion binding"/>
    <property type="evidence" value="ECO:0007669"/>
    <property type="project" value="UniProtKB-KW"/>
</dbReference>
<feature type="transmembrane region" description="Helical" evidence="13">
    <location>
        <begin position="12"/>
        <end position="34"/>
    </location>
</feature>
<evidence type="ECO:0000256" key="1">
    <source>
        <dbReference type="ARBA" id="ARBA00004429"/>
    </source>
</evidence>
<keyword evidence="8 12" id="KW-0630">Potassium</keyword>
<evidence type="ECO:0000256" key="3">
    <source>
        <dbReference type="ARBA" id="ARBA00022448"/>
    </source>
</evidence>
<sequence length="484" mass="53908">MDRKALINIIKFLALVGLIIEAMFSMVLITAKIYNEKIGYFFEYWLGSIIFFGLILILFRKHHMKLSIKEAILSVNLVWIMGGVLGAIPLMLLTHVSFVDGFFESVSGFTTTGATIYSDISDLPKSALMLRSVMHWIGGMGIIVLSIGLLSLINPTASLALFKSEATGITPEKITPKLKQTAMKLWQVYILITILDLILLKIEGMNWFDAINHAFATISTGGFSTKSESLGYWIHNPWILWTTTIFMLLSGINFIAHIKAMKGDFSGFKNEETKWYIGLFLVLSVALTLVHYFQSNDTLFFDATNAFFTISSILTTTGFATLDYSQWGQAAIAIIFMAMLLGGNAGSTAGGPKIIRYIVMFKNLKFQIKKFLFPNAIFSVKIDKKPISMNTINSVGAFFFLYIMTNTIIALYLYANGYDTMTSISAAIACVGNIGPGFGHVGPVDNFAFFTDTQKIVLAIGMIIGRLEFFTVLMLLSRDFWKKF</sequence>
<protein>
    <submittedName>
        <fullName evidence="15">Trk system potassium uptake protein TrkH</fullName>
    </submittedName>
    <submittedName>
        <fullName evidence="14">TrkH family potassium uptake protein</fullName>
    </submittedName>
</protein>
<feature type="transmembrane region" description="Helical" evidence="13">
    <location>
        <begin position="395"/>
        <end position="415"/>
    </location>
</feature>
<feature type="transmembrane region" description="Helical" evidence="13">
    <location>
        <begin position="40"/>
        <end position="59"/>
    </location>
</feature>
<feature type="transmembrane region" description="Helical" evidence="13">
    <location>
        <begin position="185"/>
        <end position="202"/>
    </location>
</feature>
<dbReference type="Proteomes" id="UP000298805">
    <property type="component" value="Chromosome"/>
</dbReference>
<proteinExistence type="inferred from homology"/>
<evidence type="ECO:0000256" key="8">
    <source>
        <dbReference type="ARBA" id="ARBA00022958"/>
    </source>
</evidence>